<feature type="transmembrane region" description="Helical" evidence="8">
    <location>
        <begin position="350"/>
        <end position="371"/>
    </location>
</feature>
<comment type="caution">
    <text evidence="10">The sequence shown here is derived from an EMBL/GenBank/DDBJ whole genome shotgun (WGS) entry which is preliminary data.</text>
</comment>
<dbReference type="EMBL" id="SOGT01000006">
    <property type="protein sequence ID" value="TFD27287.1"/>
    <property type="molecule type" value="Genomic_DNA"/>
</dbReference>
<evidence type="ECO:0000256" key="8">
    <source>
        <dbReference type="SAM" id="Phobius"/>
    </source>
</evidence>
<proteinExistence type="predicted"/>
<sequence>MSKAQRALNLRSIALTAFLPTLLFSVGEGAIIPLIPLVASDLGATLAIAGVIAAMVMLGELVGDIPSGWVVSRIGERNSMIWASVITIGAVIICLTAPNPLVLGLGIFLIGIATAVFALARHAFMTSYVPLVYRARALSTLGGVFRAGWFVGPFLSAALIHLTGSTQAAFWVFIVCCVLAVAMLVILPDPTRNLDASERAVPEQAVPERAAPDRAVPDRAAPEPPVPEQAVPERAASERAAPEQAVPEGPASATPADVTPPGAAETDAAALAARGLFQTIRTHRGVLVRLGTGAALVGAMRASRTVMLPLWAVSIGISAPDTALIIGIAGGIDFVLFYASGQIMDRFGRIWSAVPSMIGLGVGHVALAFTHDLPSNVGWFIGIALFLSLANGIGSGLLMTLGADLAPQRYPAPFLGAWRFTADFGSAAAPLALAGITALASLSIASGIVGVFGLFGAVLLSRYIPRFAPHRPRSLL</sequence>
<evidence type="ECO:0000313" key="10">
    <source>
        <dbReference type="EMBL" id="TFD27287.1"/>
    </source>
</evidence>
<keyword evidence="11" id="KW-1185">Reference proteome</keyword>
<feature type="domain" description="Major facilitator superfamily (MFS) profile" evidence="9">
    <location>
        <begin position="13"/>
        <end position="468"/>
    </location>
</feature>
<keyword evidence="3" id="KW-1003">Cell membrane</keyword>
<evidence type="ECO:0000256" key="6">
    <source>
        <dbReference type="ARBA" id="ARBA00023136"/>
    </source>
</evidence>
<name>A0A4R8ZGE9_9MICO</name>
<feature type="transmembrane region" description="Helical" evidence="8">
    <location>
        <begin position="80"/>
        <end position="98"/>
    </location>
</feature>
<gene>
    <name evidence="10" type="ORF">E3T27_05870</name>
</gene>
<feature type="transmembrane region" description="Helical" evidence="8">
    <location>
        <begin position="377"/>
        <end position="399"/>
    </location>
</feature>
<feature type="transmembrane region" description="Helical" evidence="8">
    <location>
        <begin position="310"/>
        <end position="338"/>
    </location>
</feature>
<evidence type="ECO:0000313" key="11">
    <source>
        <dbReference type="Proteomes" id="UP000298424"/>
    </source>
</evidence>
<dbReference type="GO" id="GO:0005886">
    <property type="term" value="C:plasma membrane"/>
    <property type="evidence" value="ECO:0007669"/>
    <property type="project" value="UniProtKB-SubCell"/>
</dbReference>
<evidence type="ECO:0000256" key="3">
    <source>
        <dbReference type="ARBA" id="ARBA00022475"/>
    </source>
</evidence>
<keyword evidence="5 8" id="KW-1133">Transmembrane helix</keyword>
<feature type="transmembrane region" description="Helical" evidence="8">
    <location>
        <begin position="444"/>
        <end position="464"/>
    </location>
</feature>
<evidence type="ECO:0000256" key="5">
    <source>
        <dbReference type="ARBA" id="ARBA00022989"/>
    </source>
</evidence>
<feature type="transmembrane region" description="Helical" evidence="8">
    <location>
        <begin position="168"/>
        <end position="187"/>
    </location>
</feature>
<evidence type="ECO:0000259" key="9">
    <source>
        <dbReference type="PROSITE" id="PS50850"/>
    </source>
</evidence>
<feature type="region of interest" description="Disordered" evidence="7">
    <location>
        <begin position="198"/>
        <end position="262"/>
    </location>
</feature>
<feature type="transmembrane region" description="Helical" evidence="8">
    <location>
        <begin position="144"/>
        <end position="162"/>
    </location>
</feature>
<dbReference type="Pfam" id="PF07690">
    <property type="entry name" value="MFS_1"/>
    <property type="match status" value="1"/>
</dbReference>
<evidence type="ECO:0000256" key="4">
    <source>
        <dbReference type="ARBA" id="ARBA00022692"/>
    </source>
</evidence>
<keyword evidence="4 8" id="KW-0812">Transmembrane</keyword>
<dbReference type="InterPro" id="IPR011701">
    <property type="entry name" value="MFS"/>
</dbReference>
<dbReference type="PROSITE" id="PS50850">
    <property type="entry name" value="MFS"/>
    <property type="match status" value="1"/>
</dbReference>
<dbReference type="PANTHER" id="PTHR23517">
    <property type="entry name" value="RESISTANCE PROTEIN MDTM, PUTATIVE-RELATED-RELATED"/>
    <property type="match status" value="1"/>
</dbReference>
<evidence type="ECO:0000256" key="1">
    <source>
        <dbReference type="ARBA" id="ARBA00004651"/>
    </source>
</evidence>
<protein>
    <submittedName>
        <fullName evidence="10">MFS transporter</fullName>
    </submittedName>
</protein>
<dbReference type="PANTHER" id="PTHR23517:SF3">
    <property type="entry name" value="INTEGRAL MEMBRANE TRANSPORT PROTEIN"/>
    <property type="match status" value="1"/>
</dbReference>
<dbReference type="AlphaFoldDB" id="A0A4R8ZGE9"/>
<dbReference type="GO" id="GO:0022857">
    <property type="term" value="F:transmembrane transporter activity"/>
    <property type="evidence" value="ECO:0007669"/>
    <property type="project" value="InterPro"/>
</dbReference>
<keyword evidence="2" id="KW-0813">Transport</keyword>
<accession>A0A4R8ZGE9</accession>
<evidence type="ECO:0000256" key="7">
    <source>
        <dbReference type="SAM" id="MobiDB-lite"/>
    </source>
</evidence>
<organism evidence="10 11">
    <name type="scientific">Cryobacterium lyxosi</name>
    <dbReference type="NCBI Taxonomy" id="1259228"/>
    <lineage>
        <taxon>Bacteria</taxon>
        <taxon>Bacillati</taxon>
        <taxon>Actinomycetota</taxon>
        <taxon>Actinomycetes</taxon>
        <taxon>Micrococcales</taxon>
        <taxon>Microbacteriaceae</taxon>
        <taxon>Cryobacterium</taxon>
    </lineage>
</organism>
<dbReference type="InterPro" id="IPR036259">
    <property type="entry name" value="MFS_trans_sf"/>
</dbReference>
<evidence type="ECO:0000256" key="2">
    <source>
        <dbReference type="ARBA" id="ARBA00022448"/>
    </source>
</evidence>
<reference evidence="10 11" key="1">
    <citation type="submission" date="2019-03" db="EMBL/GenBank/DDBJ databases">
        <title>Genomics of glacier-inhabiting Cryobacterium strains.</title>
        <authorList>
            <person name="Liu Q."/>
            <person name="Xin Y.-H."/>
        </authorList>
    </citation>
    <scope>NUCLEOTIDE SEQUENCE [LARGE SCALE GENOMIC DNA]</scope>
    <source>
        <strain evidence="10 11">TMT1-1</strain>
    </source>
</reference>
<dbReference type="Gene3D" id="1.20.1250.20">
    <property type="entry name" value="MFS general substrate transporter like domains"/>
    <property type="match status" value="2"/>
</dbReference>
<dbReference type="InterPro" id="IPR050171">
    <property type="entry name" value="MFS_Transporters"/>
</dbReference>
<comment type="subcellular location">
    <subcellularLocation>
        <location evidence="1">Cell membrane</location>
        <topology evidence="1">Multi-pass membrane protein</topology>
    </subcellularLocation>
</comment>
<dbReference type="Proteomes" id="UP000298424">
    <property type="component" value="Unassembled WGS sequence"/>
</dbReference>
<feature type="transmembrane region" description="Helical" evidence="8">
    <location>
        <begin position="104"/>
        <end position="124"/>
    </location>
</feature>
<dbReference type="SUPFAM" id="SSF103473">
    <property type="entry name" value="MFS general substrate transporter"/>
    <property type="match status" value="1"/>
</dbReference>
<feature type="compositionally biased region" description="Basic and acidic residues" evidence="7">
    <location>
        <begin position="210"/>
        <end position="221"/>
    </location>
</feature>
<dbReference type="OrthoDB" id="3285241at2"/>
<keyword evidence="6 8" id="KW-0472">Membrane</keyword>
<dbReference type="InterPro" id="IPR020846">
    <property type="entry name" value="MFS_dom"/>
</dbReference>
<dbReference type="RefSeq" id="WP_134571891.1">
    <property type="nucleotide sequence ID" value="NZ_SOGT01000006.1"/>
</dbReference>